<dbReference type="GeneID" id="25911544"/>
<feature type="region of interest" description="Disordered" evidence="1">
    <location>
        <begin position="170"/>
        <end position="212"/>
    </location>
</feature>
<evidence type="ECO:0000313" key="3">
    <source>
        <dbReference type="Proteomes" id="UP000054560"/>
    </source>
</evidence>
<feature type="region of interest" description="Disordered" evidence="1">
    <location>
        <begin position="463"/>
        <end position="498"/>
    </location>
</feature>
<feature type="compositionally biased region" description="Low complexity" evidence="1">
    <location>
        <begin position="1214"/>
        <end position="1229"/>
    </location>
</feature>
<sequence length="1317" mass="142075">MQHCSKHRNTVECGFRHTNMADALVSEAIIEIETLLRLLSEGEELSAASVGYDTYLQAVVACCDFICLDGAEASDLSQGAEYMDTHMLLRHKLLLNALVRQYGYEATLYSSDTSLSIGPCGYLLAIVCLRLQDYCLDAVGEWPRASARQVASDLLSITFSESAFYTKQSKTTTHTSPIGRSEPSEFVPAQPQPAAPDTCIGKGDERVPREVSRQRRELEKRVYLVQASVAQRCLSVFSAGCVRDNSSPEKNALQFLATAASSADDITSAGHVLRHHPPWRLGAERSELHTCLVWLRRWLSHMYVHSTDPTTCTPIPDVTPACVSPEILRGTIDSSEPADTTASTGSRGCTVGGGACVCADCVAAVHNAMHVVEVLLRNWRRRCESWGQDKQRPCPEDSRDTRISGTHTLSKCTVDAWDINRMELRLALVTVAELMDDVGQAFTTIARTRLAFVESFKTCTHTNTHTSMSTVPTPADATQAAENSAHLKGTGDGSPTPFQPVASLYRELTRMVDPISKHMGWDRGDGHQSAVVNRKRRRLSSTADRPNELTSAATERERESVGNKETCDTVKDTTPCTESVGSKGVCDTVERTTTYASTLPDAVGANDCGGVGVVGAGTAHQDEKRAESKRAKVMVACAGEGVSEVRVGVDVGVGVGVGGEGHCGKTVFGHRERSARAAQMECTEGVNMHPHVDTHHDTHTHTGATTLAASRMRTGTATHAQIAMDQVLDPETGAGFGLGYATIEKWVQRIENEEGEYLMWLDRLMALPGEVRYQVASFFDNCPVGGEGYTGAPFMSPYVPERHHSERETAGAAGIDDKVLSQRDTLPALLWQRVYCSPTSAAGQHSSETLEPSPFQHKASGDNGLGSVPQQPATPPPNPQPQPQPQHQHQPHDQLQGHPEALWHRILSSCEVQVTGASYAWRVRLLLRVVDLFVWACSVPCPALRLGWGAPATGLSTRYASEFRYTGEDGGVSRRHARGEKGVHSTGGTGLEYSERDSKAYAVRDTAGRATGQGVVRQNPHARACDRDVACGAEHAPRVSYHAAGGVKERLRDVLVAGILSLPTGDVAYAIRGWLFNGVWSHVYLRNRWYPAPDTPTGRLPPAVMSTVYTGDAYNLYDTVACKTHSHSHSHIHPSTLPQPHAPTEAVDTPRGYPTAHTVDGNGSESDGACNVCQVIRIDSADGQASFAQALAVCLNQLMAGICLTSAASNARSTADPTPTAHATAAGTPKRGAESPKNRIVSEDVSAATDTLLSLSLFGPGQVLSGLLRMALQNRTQSAVLVDVILDHLRLHSLSMRFGVPLLVKVVQHTVGLDIGL</sequence>
<feature type="compositionally biased region" description="Basic and acidic residues" evidence="1">
    <location>
        <begin position="202"/>
        <end position="212"/>
    </location>
</feature>
<feature type="region of interest" description="Disordered" evidence="1">
    <location>
        <begin position="1129"/>
        <end position="1164"/>
    </location>
</feature>
<dbReference type="Proteomes" id="UP000054560">
    <property type="component" value="Unassembled WGS sequence"/>
</dbReference>
<evidence type="ECO:0000256" key="1">
    <source>
        <dbReference type="SAM" id="MobiDB-lite"/>
    </source>
</evidence>
<evidence type="ECO:0000313" key="2">
    <source>
        <dbReference type="EMBL" id="KNC76461.1"/>
    </source>
</evidence>
<feature type="compositionally biased region" description="Pro residues" evidence="1">
    <location>
        <begin position="872"/>
        <end position="884"/>
    </location>
</feature>
<keyword evidence="3" id="KW-1185">Reference proteome</keyword>
<feature type="compositionally biased region" description="Polar residues" evidence="1">
    <location>
        <begin position="540"/>
        <end position="553"/>
    </location>
</feature>
<feature type="region of interest" description="Disordered" evidence="1">
    <location>
        <begin position="1211"/>
        <end position="1238"/>
    </location>
</feature>
<dbReference type="EMBL" id="KQ243096">
    <property type="protein sequence ID" value="KNC76461.1"/>
    <property type="molecule type" value="Genomic_DNA"/>
</dbReference>
<reference evidence="2 3" key="1">
    <citation type="submission" date="2011-02" db="EMBL/GenBank/DDBJ databases">
        <title>The Genome Sequence of Sphaeroforma arctica JP610.</title>
        <authorList>
            <consortium name="The Broad Institute Genome Sequencing Platform"/>
            <person name="Russ C."/>
            <person name="Cuomo C."/>
            <person name="Young S.K."/>
            <person name="Zeng Q."/>
            <person name="Gargeya S."/>
            <person name="Alvarado L."/>
            <person name="Berlin A."/>
            <person name="Chapman S.B."/>
            <person name="Chen Z."/>
            <person name="Freedman E."/>
            <person name="Gellesch M."/>
            <person name="Goldberg J."/>
            <person name="Griggs A."/>
            <person name="Gujja S."/>
            <person name="Heilman E."/>
            <person name="Heiman D."/>
            <person name="Howarth C."/>
            <person name="Mehta T."/>
            <person name="Neiman D."/>
            <person name="Pearson M."/>
            <person name="Roberts A."/>
            <person name="Saif S."/>
            <person name="Shea T."/>
            <person name="Shenoy N."/>
            <person name="Sisk P."/>
            <person name="Stolte C."/>
            <person name="Sykes S."/>
            <person name="White J."/>
            <person name="Yandava C."/>
            <person name="Burger G."/>
            <person name="Gray M.W."/>
            <person name="Holland P.W.H."/>
            <person name="King N."/>
            <person name="Lang F.B.F."/>
            <person name="Roger A.J."/>
            <person name="Ruiz-Trillo I."/>
            <person name="Haas B."/>
            <person name="Nusbaum C."/>
            <person name="Birren B."/>
        </authorList>
    </citation>
    <scope>NUCLEOTIDE SEQUENCE [LARGE SCALE GENOMIC DNA]</scope>
    <source>
        <strain evidence="2 3">JP610</strain>
    </source>
</reference>
<proteinExistence type="predicted"/>
<dbReference type="RefSeq" id="XP_014150363.1">
    <property type="nucleotide sequence ID" value="XM_014294888.1"/>
</dbReference>
<name>A0A0L0FJ14_9EUKA</name>
<gene>
    <name evidence="2" type="ORF">SARC_11040</name>
</gene>
<feature type="compositionally biased region" description="Polar residues" evidence="1">
    <location>
        <begin position="463"/>
        <end position="472"/>
    </location>
</feature>
<feature type="region of interest" description="Disordered" evidence="1">
    <location>
        <begin position="519"/>
        <end position="569"/>
    </location>
</feature>
<feature type="compositionally biased region" description="Basic and acidic residues" evidence="1">
    <location>
        <begin position="554"/>
        <end position="569"/>
    </location>
</feature>
<accession>A0A0L0FJ14</accession>
<feature type="compositionally biased region" description="Low complexity" evidence="1">
    <location>
        <begin position="885"/>
        <end position="895"/>
    </location>
</feature>
<organism evidence="2 3">
    <name type="scientific">Sphaeroforma arctica JP610</name>
    <dbReference type="NCBI Taxonomy" id="667725"/>
    <lineage>
        <taxon>Eukaryota</taxon>
        <taxon>Ichthyosporea</taxon>
        <taxon>Ichthyophonida</taxon>
        <taxon>Sphaeroforma</taxon>
    </lineage>
</organism>
<feature type="region of interest" description="Disordered" evidence="1">
    <location>
        <begin position="842"/>
        <end position="895"/>
    </location>
</feature>
<protein>
    <submittedName>
        <fullName evidence="2">Uncharacterized protein</fullName>
    </submittedName>
</protein>